<dbReference type="Proteomes" id="UP000177122">
    <property type="component" value="Unassembled WGS sequence"/>
</dbReference>
<evidence type="ECO:0000313" key="2">
    <source>
        <dbReference type="EMBL" id="OGZ06081.1"/>
    </source>
</evidence>
<evidence type="ECO:0008006" key="4">
    <source>
        <dbReference type="Google" id="ProtNLM"/>
    </source>
</evidence>
<organism evidence="2 3">
    <name type="scientific">Candidatus Lloydbacteria bacterium RIFCSPHIGHO2_01_FULL_49_22</name>
    <dbReference type="NCBI Taxonomy" id="1798658"/>
    <lineage>
        <taxon>Bacteria</taxon>
        <taxon>Candidatus Lloydiibacteriota</taxon>
    </lineage>
</organism>
<feature type="signal peptide" evidence="1">
    <location>
        <begin position="1"/>
        <end position="27"/>
    </location>
</feature>
<gene>
    <name evidence="2" type="ORF">A2845_01550</name>
</gene>
<comment type="caution">
    <text evidence="2">The sequence shown here is derived from an EMBL/GenBank/DDBJ whole genome shotgun (WGS) entry which is preliminary data.</text>
</comment>
<proteinExistence type="predicted"/>
<protein>
    <recommendedName>
        <fullName evidence="4">DUF5667 domain-containing protein</fullName>
    </recommendedName>
</protein>
<dbReference type="AlphaFoldDB" id="A0A1G2CZM0"/>
<accession>A0A1G2CZM0</accession>
<name>A0A1G2CZM0_9BACT</name>
<feature type="chain" id="PRO_5009582443" description="DUF5667 domain-containing protein" evidence="1">
    <location>
        <begin position="28"/>
        <end position="123"/>
    </location>
</feature>
<evidence type="ECO:0000313" key="3">
    <source>
        <dbReference type="Proteomes" id="UP000177122"/>
    </source>
</evidence>
<dbReference type="EMBL" id="MHLI01000005">
    <property type="protein sequence ID" value="OGZ06081.1"/>
    <property type="molecule type" value="Genomic_DNA"/>
</dbReference>
<reference evidence="2 3" key="1">
    <citation type="journal article" date="2016" name="Nat. Commun.">
        <title>Thousands of microbial genomes shed light on interconnected biogeochemical processes in an aquifer system.</title>
        <authorList>
            <person name="Anantharaman K."/>
            <person name="Brown C.T."/>
            <person name="Hug L.A."/>
            <person name="Sharon I."/>
            <person name="Castelle C.J."/>
            <person name="Probst A.J."/>
            <person name="Thomas B.C."/>
            <person name="Singh A."/>
            <person name="Wilkins M.J."/>
            <person name="Karaoz U."/>
            <person name="Brodie E.L."/>
            <person name="Williams K.H."/>
            <person name="Hubbard S.S."/>
            <person name="Banfield J.F."/>
        </authorList>
    </citation>
    <scope>NUCLEOTIDE SEQUENCE [LARGE SCALE GENOMIC DNA]</scope>
</reference>
<sequence>MNKKLFGLGVAALVLGGLGVSASAALAYRGDPSVKGPNYSTERHEAMEKVFEQKDYNAWKELMQGRGRATEVINQGNFAKFAEAHELAEQGKIAEAQKIRQELGLGVGGGEGRGKGMGRHMNR</sequence>
<keyword evidence="1" id="KW-0732">Signal</keyword>
<evidence type="ECO:0000256" key="1">
    <source>
        <dbReference type="SAM" id="SignalP"/>
    </source>
</evidence>